<accession>A0A081BWH0</accession>
<sequence length="316" mass="34057">MFDYAQEFELLARAYEQSGGNPQELQNQQQGLLVVSGNHILGKQDIPGLVIEGESLSDGAQAKILVKAHTHIAQPVHLCFGVLPVEGVQRIVADFILEEDARATFLAHCMFPNAVKVQHIMTGTINIGSQARMEYSETHYHGELGGVEVLPTISANIGPGGVYISTFKLIDGAAGKVRLDYDAAVQERGVVELYAKIYGKHLDDITVRESIALNGDNARGLAKSRIVLRECAKAEVLGEVVGNGPHTRGHVDCMEIVQGKHAKASALPCLKVVDDTAKLTHEAAIGSVDKRQVETLMARGLSEQEAVDVIVKGILK</sequence>
<dbReference type="PANTHER" id="PTHR30508:SF6">
    <property type="entry name" value="UPF0051 PROTEIN MJ0034"/>
    <property type="match status" value="1"/>
</dbReference>
<feature type="domain" description="SUF system FeS cluster assembly SufBD core" evidence="1">
    <location>
        <begin position="96"/>
        <end position="313"/>
    </location>
</feature>
<dbReference type="AlphaFoldDB" id="A0A081BWH0"/>
<dbReference type="InterPro" id="IPR000825">
    <property type="entry name" value="SUF_FeS_clus_asmbl_SufBD_core"/>
</dbReference>
<protein>
    <submittedName>
        <fullName evidence="2">SufBD protein</fullName>
    </submittedName>
</protein>
<reference evidence="2" key="1">
    <citation type="journal article" date="2015" name="PeerJ">
        <title>First genomic representation of candidate bacterial phylum KSB3 points to enhanced environmental sensing as a trigger of wastewater bulking.</title>
        <authorList>
            <person name="Sekiguchi Y."/>
            <person name="Ohashi A."/>
            <person name="Parks D.H."/>
            <person name="Yamauchi T."/>
            <person name="Tyson G.W."/>
            <person name="Hugenholtz P."/>
        </authorList>
    </citation>
    <scope>NUCLEOTIDE SEQUENCE [LARGE SCALE GENOMIC DNA]</scope>
</reference>
<name>A0A081BWH0_VECG1</name>
<dbReference type="HOGENOM" id="CLU_894122_0_0_0"/>
<dbReference type="InterPro" id="IPR055346">
    <property type="entry name" value="Fe-S_cluster_assembly_SufBD"/>
</dbReference>
<dbReference type="STRING" id="1499967.U27_03638"/>
<dbReference type="SUPFAM" id="SSF101960">
    <property type="entry name" value="Stabilizer of iron transporter SufD"/>
    <property type="match status" value="1"/>
</dbReference>
<dbReference type="PANTHER" id="PTHR30508">
    <property type="entry name" value="FES CLUSTER ASSEMBLY PROTEIN SUF"/>
    <property type="match status" value="1"/>
</dbReference>
<proteinExistence type="predicted"/>
<evidence type="ECO:0000259" key="1">
    <source>
        <dbReference type="Pfam" id="PF01458"/>
    </source>
</evidence>
<dbReference type="eggNOG" id="COG0719">
    <property type="taxonomic scope" value="Bacteria"/>
</dbReference>
<gene>
    <name evidence="2" type="ORF">U27_03638</name>
</gene>
<dbReference type="Proteomes" id="UP000030661">
    <property type="component" value="Unassembled WGS sequence"/>
</dbReference>
<evidence type="ECO:0000313" key="3">
    <source>
        <dbReference type="Proteomes" id="UP000030661"/>
    </source>
</evidence>
<keyword evidence="3" id="KW-1185">Reference proteome</keyword>
<organism evidence="2">
    <name type="scientific">Vecturithrix granuli</name>
    <dbReference type="NCBI Taxonomy" id="1499967"/>
    <lineage>
        <taxon>Bacteria</taxon>
        <taxon>Candidatus Moduliflexota</taxon>
        <taxon>Candidatus Vecturitrichia</taxon>
        <taxon>Candidatus Vecturitrichales</taxon>
        <taxon>Candidatus Vecturitrichaceae</taxon>
        <taxon>Candidatus Vecturithrix</taxon>
    </lineage>
</organism>
<dbReference type="Pfam" id="PF01458">
    <property type="entry name" value="SUFBD_core"/>
    <property type="match status" value="1"/>
</dbReference>
<dbReference type="InterPro" id="IPR037284">
    <property type="entry name" value="SUF_FeS_clus_asmbl_SufBD_sf"/>
</dbReference>
<dbReference type="GO" id="GO:0016226">
    <property type="term" value="P:iron-sulfur cluster assembly"/>
    <property type="evidence" value="ECO:0007669"/>
    <property type="project" value="InterPro"/>
</dbReference>
<dbReference type="EMBL" id="DF820465">
    <property type="protein sequence ID" value="GAK56675.1"/>
    <property type="molecule type" value="Genomic_DNA"/>
</dbReference>
<evidence type="ECO:0000313" key="2">
    <source>
        <dbReference type="EMBL" id="GAK56675.1"/>
    </source>
</evidence>